<comment type="subcellular location">
    <subcellularLocation>
        <location evidence="1">Cell membrane</location>
        <topology evidence="1">Multi-pass membrane protein</topology>
    </subcellularLocation>
</comment>
<dbReference type="Gene3D" id="3.40.50.300">
    <property type="entry name" value="P-loop containing nucleotide triphosphate hydrolases"/>
    <property type="match status" value="1"/>
</dbReference>
<evidence type="ECO:0000256" key="3">
    <source>
        <dbReference type="ARBA" id="ARBA00022692"/>
    </source>
</evidence>
<organism evidence="11 12">
    <name type="scientific">Oleiharenicola lentus</name>
    <dbReference type="NCBI Taxonomy" id="2508720"/>
    <lineage>
        <taxon>Bacteria</taxon>
        <taxon>Pseudomonadati</taxon>
        <taxon>Verrucomicrobiota</taxon>
        <taxon>Opitutia</taxon>
        <taxon>Opitutales</taxon>
        <taxon>Opitutaceae</taxon>
        <taxon>Oleiharenicola</taxon>
    </lineage>
</organism>
<feature type="transmembrane region" description="Helical" evidence="8">
    <location>
        <begin position="167"/>
        <end position="184"/>
    </location>
</feature>
<name>A0A4Q1C4F3_9BACT</name>
<dbReference type="InterPro" id="IPR039421">
    <property type="entry name" value="Type_1_exporter"/>
</dbReference>
<evidence type="ECO:0000256" key="7">
    <source>
        <dbReference type="ARBA" id="ARBA00023136"/>
    </source>
</evidence>
<evidence type="ECO:0000313" key="12">
    <source>
        <dbReference type="Proteomes" id="UP000290218"/>
    </source>
</evidence>
<dbReference type="RefSeq" id="WP_129048849.1">
    <property type="nucleotide sequence ID" value="NZ_SDHX01000002.1"/>
</dbReference>
<sequence length="582" mass="63091">MLRRFRPYFHYLREHRSVLAVAILCGVIAGLATGAGLPLMVKFVFPVIFGEDAAALTTWELAGIVIWLPLIFTIRGVAGYLNAYLIQLAGTRVLESIRRDYFRKLQILPLSFFGRHSSGDLISRGLADTNQLQVALTTVANEIIKSPATLIGSVGGIIYLAYDIEGLTLVLVCLAAVPLTVLPVRHIGKKLARRSGGIQKELGAVTSRFNENLAAAREIRAFSLEERETERFSLVTRALITAQMKFVKYEKALAPLIEIISAVGIAGTLLYAYRIRLEQADFVALVTALYAAYDPVKRLGALNNETKRGLGALERLEAVFNEPVSIQDPAQPVAVGRLRGEIAFENVTFAYGDTPALRAISATISAGTVCALVGPSGAGKSTFANLVPRFYEVGAGRVTIDGLDVRQMKLADLRRNIALVSQEPVLFNDTIYQNLLLGRSDATREEVLAAARDAHADEFIQKLEGGLGYDTVVGERGNRLSGGQKQRIAIARAFLRNAPILILDEATSALDSDSEAAVQDALRKLVVGKTVLIIAHRFSTIRDASQILVFDKGSLAAQGDHASLYAGNALYKSLYDRQAAAP</sequence>
<dbReference type="GO" id="GO:0005886">
    <property type="term" value="C:plasma membrane"/>
    <property type="evidence" value="ECO:0007669"/>
    <property type="project" value="UniProtKB-SubCell"/>
</dbReference>
<dbReference type="GO" id="GO:0005524">
    <property type="term" value="F:ATP binding"/>
    <property type="evidence" value="ECO:0007669"/>
    <property type="project" value="UniProtKB-KW"/>
</dbReference>
<dbReference type="Proteomes" id="UP000290218">
    <property type="component" value="Unassembled WGS sequence"/>
</dbReference>
<dbReference type="GO" id="GO:0140359">
    <property type="term" value="F:ABC-type transporter activity"/>
    <property type="evidence" value="ECO:0007669"/>
    <property type="project" value="InterPro"/>
</dbReference>
<evidence type="ECO:0000256" key="5">
    <source>
        <dbReference type="ARBA" id="ARBA00022840"/>
    </source>
</evidence>
<proteinExistence type="predicted"/>
<comment type="caution">
    <text evidence="11">The sequence shown here is derived from an EMBL/GenBank/DDBJ whole genome shotgun (WGS) entry which is preliminary data.</text>
</comment>
<evidence type="ECO:0000259" key="9">
    <source>
        <dbReference type="PROSITE" id="PS50893"/>
    </source>
</evidence>
<dbReference type="Gene3D" id="1.20.1560.10">
    <property type="entry name" value="ABC transporter type 1, transmembrane domain"/>
    <property type="match status" value="1"/>
</dbReference>
<keyword evidence="5 11" id="KW-0067">ATP-binding</keyword>
<evidence type="ECO:0000256" key="4">
    <source>
        <dbReference type="ARBA" id="ARBA00022741"/>
    </source>
</evidence>
<keyword evidence="7 8" id="KW-0472">Membrane</keyword>
<dbReference type="GO" id="GO:0034040">
    <property type="term" value="F:ATPase-coupled lipid transmembrane transporter activity"/>
    <property type="evidence" value="ECO:0007669"/>
    <property type="project" value="TreeGrafter"/>
</dbReference>
<dbReference type="PROSITE" id="PS50893">
    <property type="entry name" value="ABC_TRANSPORTER_2"/>
    <property type="match status" value="1"/>
</dbReference>
<evidence type="ECO:0000259" key="10">
    <source>
        <dbReference type="PROSITE" id="PS50929"/>
    </source>
</evidence>
<feature type="domain" description="ABC transmembrane type-1" evidence="10">
    <location>
        <begin position="20"/>
        <end position="308"/>
    </location>
</feature>
<dbReference type="InterPro" id="IPR017871">
    <property type="entry name" value="ABC_transporter-like_CS"/>
</dbReference>
<evidence type="ECO:0000256" key="8">
    <source>
        <dbReference type="SAM" id="Phobius"/>
    </source>
</evidence>
<dbReference type="EMBL" id="SDHX01000002">
    <property type="protein sequence ID" value="RXK53260.1"/>
    <property type="molecule type" value="Genomic_DNA"/>
</dbReference>
<keyword evidence="12" id="KW-1185">Reference proteome</keyword>
<dbReference type="InterPro" id="IPR011527">
    <property type="entry name" value="ABC1_TM_dom"/>
</dbReference>
<dbReference type="InterPro" id="IPR027417">
    <property type="entry name" value="P-loop_NTPase"/>
</dbReference>
<feature type="transmembrane region" description="Helical" evidence="8">
    <location>
        <begin position="21"/>
        <end position="41"/>
    </location>
</feature>
<dbReference type="SUPFAM" id="SSF52540">
    <property type="entry name" value="P-loop containing nucleoside triphosphate hydrolases"/>
    <property type="match status" value="1"/>
</dbReference>
<feature type="domain" description="ABC transporter" evidence="9">
    <location>
        <begin position="342"/>
        <end position="577"/>
    </location>
</feature>
<dbReference type="PROSITE" id="PS50929">
    <property type="entry name" value="ABC_TM1F"/>
    <property type="match status" value="1"/>
</dbReference>
<keyword evidence="2" id="KW-0813">Transport</keyword>
<dbReference type="PROSITE" id="PS00211">
    <property type="entry name" value="ABC_TRANSPORTER_1"/>
    <property type="match status" value="1"/>
</dbReference>
<dbReference type="PANTHER" id="PTHR24221">
    <property type="entry name" value="ATP-BINDING CASSETTE SUB-FAMILY B"/>
    <property type="match status" value="1"/>
</dbReference>
<dbReference type="FunFam" id="3.40.50.300:FF:000287">
    <property type="entry name" value="Multidrug ABC transporter ATP-binding protein"/>
    <property type="match status" value="1"/>
</dbReference>
<evidence type="ECO:0000256" key="6">
    <source>
        <dbReference type="ARBA" id="ARBA00022989"/>
    </source>
</evidence>
<dbReference type="SUPFAM" id="SSF90123">
    <property type="entry name" value="ABC transporter transmembrane region"/>
    <property type="match status" value="1"/>
</dbReference>
<keyword evidence="6 8" id="KW-1133">Transmembrane helix</keyword>
<protein>
    <submittedName>
        <fullName evidence="11">ABC transporter ATP-binding protein</fullName>
    </submittedName>
</protein>
<dbReference type="InterPro" id="IPR003439">
    <property type="entry name" value="ABC_transporter-like_ATP-bd"/>
</dbReference>
<feature type="transmembrane region" description="Helical" evidence="8">
    <location>
        <begin position="143"/>
        <end position="161"/>
    </location>
</feature>
<evidence type="ECO:0000256" key="1">
    <source>
        <dbReference type="ARBA" id="ARBA00004651"/>
    </source>
</evidence>
<dbReference type="PANTHER" id="PTHR24221:SF654">
    <property type="entry name" value="ATP-BINDING CASSETTE SUB-FAMILY B MEMBER 6"/>
    <property type="match status" value="1"/>
</dbReference>
<reference evidence="11 12" key="1">
    <citation type="submission" date="2019-01" db="EMBL/GenBank/DDBJ databases">
        <title>Lacunisphaera sp. strain TWA-58.</title>
        <authorList>
            <person name="Chen W.-M."/>
        </authorList>
    </citation>
    <scope>NUCLEOTIDE SEQUENCE [LARGE SCALE GENOMIC DNA]</scope>
    <source>
        <strain evidence="11 12">TWA-58</strain>
    </source>
</reference>
<evidence type="ECO:0000313" key="11">
    <source>
        <dbReference type="EMBL" id="RXK53260.1"/>
    </source>
</evidence>
<dbReference type="GO" id="GO:0016887">
    <property type="term" value="F:ATP hydrolysis activity"/>
    <property type="evidence" value="ECO:0007669"/>
    <property type="project" value="InterPro"/>
</dbReference>
<accession>A0A4Q1C4F3</accession>
<dbReference type="Pfam" id="PF00664">
    <property type="entry name" value="ABC_membrane"/>
    <property type="match status" value="1"/>
</dbReference>
<keyword evidence="3 8" id="KW-0812">Transmembrane</keyword>
<dbReference type="AlphaFoldDB" id="A0A4Q1C4F3"/>
<keyword evidence="4" id="KW-0547">Nucleotide-binding</keyword>
<dbReference type="OrthoDB" id="9761126at2"/>
<dbReference type="InterPro" id="IPR036640">
    <property type="entry name" value="ABC1_TM_sf"/>
</dbReference>
<dbReference type="Pfam" id="PF00005">
    <property type="entry name" value="ABC_tran"/>
    <property type="match status" value="1"/>
</dbReference>
<dbReference type="InterPro" id="IPR003593">
    <property type="entry name" value="AAA+_ATPase"/>
</dbReference>
<dbReference type="SMART" id="SM00382">
    <property type="entry name" value="AAA"/>
    <property type="match status" value="1"/>
</dbReference>
<feature type="transmembrane region" description="Helical" evidence="8">
    <location>
        <begin position="61"/>
        <end position="86"/>
    </location>
</feature>
<gene>
    <name evidence="11" type="ORF">ESB00_16305</name>
</gene>
<feature type="transmembrane region" description="Helical" evidence="8">
    <location>
        <begin position="252"/>
        <end position="273"/>
    </location>
</feature>
<dbReference type="CDD" id="cd18552">
    <property type="entry name" value="ABC_6TM_MsbA_like"/>
    <property type="match status" value="1"/>
</dbReference>
<evidence type="ECO:0000256" key="2">
    <source>
        <dbReference type="ARBA" id="ARBA00022448"/>
    </source>
</evidence>